<sequence length="173" mass="19507">MWDKLTVKKEYLLTAGVFVLLLISYQLAFKKTIALWTVHKELQKNLSLAGDVSVQPGYLKRKGHNLESISQLYKADSATFRNSIISTVSITASKENVRLLEVPAEDPFYKTDKFSIQKLVFQGDYFALLKTLQKLQQSSQIGVIRSAAIKLPEKGRTGDLKMPVLEVLFLSAR</sequence>
<evidence type="ECO:0000313" key="2">
    <source>
        <dbReference type="EMBL" id="TEW63779.1"/>
    </source>
</evidence>
<organism evidence="2 3">
    <name type="scientific">Mucilaginibacter phyllosphaerae</name>
    <dbReference type="NCBI Taxonomy" id="1812349"/>
    <lineage>
        <taxon>Bacteria</taxon>
        <taxon>Pseudomonadati</taxon>
        <taxon>Bacteroidota</taxon>
        <taxon>Sphingobacteriia</taxon>
        <taxon>Sphingobacteriales</taxon>
        <taxon>Sphingobacteriaceae</taxon>
        <taxon>Mucilaginibacter</taxon>
    </lineage>
</organism>
<evidence type="ECO:0000313" key="4">
    <source>
        <dbReference type="Proteomes" id="UP000583101"/>
    </source>
</evidence>
<accession>A0A4Y8A602</accession>
<dbReference type="Proteomes" id="UP000583101">
    <property type="component" value="Unassembled WGS sequence"/>
</dbReference>
<evidence type="ECO:0000313" key="3">
    <source>
        <dbReference type="Proteomes" id="UP000297248"/>
    </source>
</evidence>
<reference evidence="2 3" key="1">
    <citation type="journal article" date="2016" name="Int. J. Syst. Evol. Microbiol.">
        <title>Proposal of Mucilaginibacter phyllosphaerae sp. nov. isolated from the phyllosphere of Galium album.</title>
        <authorList>
            <person name="Aydogan E.L."/>
            <person name="Busse H.J."/>
            <person name="Moser G."/>
            <person name="Muller C."/>
            <person name="Kampfer P."/>
            <person name="Glaeser S.P."/>
        </authorList>
    </citation>
    <scope>NUCLEOTIDE SEQUENCE [LARGE SCALE GENOMIC DNA]</scope>
    <source>
        <strain evidence="2 3">PP-F2FG21</strain>
    </source>
</reference>
<comment type="caution">
    <text evidence="2">The sequence shown here is derived from an EMBL/GenBank/DDBJ whole genome shotgun (WGS) entry which is preliminary data.</text>
</comment>
<dbReference type="OrthoDB" id="798543at2"/>
<keyword evidence="4" id="KW-1185">Reference proteome</keyword>
<dbReference type="Proteomes" id="UP000297248">
    <property type="component" value="Unassembled WGS sequence"/>
</dbReference>
<reference evidence="2" key="2">
    <citation type="submission" date="2019-03" db="EMBL/GenBank/DDBJ databases">
        <authorList>
            <person name="Yan Y.-Q."/>
            <person name="Du Z.-J."/>
        </authorList>
    </citation>
    <scope>NUCLEOTIDE SEQUENCE</scope>
    <source>
        <strain evidence="2">PP-F2FG21</strain>
    </source>
</reference>
<gene>
    <name evidence="2" type="ORF">E2R65_18600</name>
    <name evidence="1" type="ORF">GGR35_003665</name>
</gene>
<dbReference type="EMBL" id="SNQG01000008">
    <property type="protein sequence ID" value="TEW63779.1"/>
    <property type="molecule type" value="Genomic_DNA"/>
</dbReference>
<name>A0A4Y8A602_9SPHI</name>
<protein>
    <submittedName>
        <fullName evidence="2">Uncharacterized protein</fullName>
    </submittedName>
</protein>
<evidence type="ECO:0000313" key="1">
    <source>
        <dbReference type="EMBL" id="MBB3971038.1"/>
    </source>
</evidence>
<dbReference type="RefSeq" id="WP_134338003.1">
    <property type="nucleotide sequence ID" value="NZ_BMCZ01000008.1"/>
</dbReference>
<proteinExistence type="predicted"/>
<dbReference type="AlphaFoldDB" id="A0A4Y8A602"/>
<reference evidence="1 4" key="3">
    <citation type="submission" date="2020-08" db="EMBL/GenBank/DDBJ databases">
        <title>Genomic Encyclopedia of Type Strains, Phase IV (KMG-IV): sequencing the most valuable type-strain genomes for metagenomic binning, comparative biology and taxonomic classification.</title>
        <authorList>
            <person name="Goeker M."/>
        </authorList>
    </citation>
    <scope>NUCLEOTIDE SEQUENCE [LARGE SCALE GENOMIC DNA]</scope>
    <source>
        <strain evidence="1 4">DSM 100995</strain>
    </source>
</reference>
<dbReference type="EMBL" id="JACIEG010000008">
    <property type="protein sequence ID" value="MBB3971038.1"/>
    <property type="molecule type" value="Genomic_DNA"/>
</dbReference>